<feature type="region of interest" description="Disordered" evidence="1">
    <location>
        <begin position="1"/>
        <end position="54"/>
    </location>
</feature>
<dbReference type="AlphaFoldDB" id="A0AAV2N050"/>
<evidence type="ECO:0000256" key="1">
    <source>
        <dbReference type="SAM" id="MobiDB-lite"/>
    </source>
</evidence>
<dbReference type="Proteomes" id="UP001497644">
    <property type="component" value="Chromosome 1"/>
</dbReference>
<gene>
    <name evidence="2" type="ORF">LPLAT_LOCUS191</name>
</gene>
<accession>A0AAV2N050</accession>
<feature type="compositionally biased region" description="Basic and acidic residues" evidence="1">
    <location>
        <begin position="42"/>
        <end position="51"/>
    </location>
</feature>
<evidence type="ECO:0000313" key="3">
    <source>
        <dbReference type="Proteomes" id="UP001497644"/>
    </source>
</evidence>
<name>A0AAV2N050_9HYME</name>
<organism evidence="2 3">
    <name type="scientific">Lasius platythorax</name>
    <dbReference type="NCBI Taxonomy" id="488582"/>
    <lineage>
        <taxon>Eukaryota</taxon>
        <taxon>Metazoa</taxon>
        <taxon>Ecdysozoa</taxon>
        <taxon>Arthropoda</taxon>
        <taxon>Hexapoda</taxon>
        <taxon>Insecta</taxon>
        <taxon>Pterygota</taxon>
        <taxon>Neoptera</taxon>
        <taxon>Endopterygota</taxon>
        <taxon>Hymenoptera</taxon>
        <taxon>Apocrita</taxon>
        <taxon>Aculeata</taxon>
        <taxon>Formicoidea</taxon>
        <taxon>Formicidae</taxon>
        <taxon>Formicinae</taxon>
        <taxon>Lasius</taxon>
        <taxon>Lasius</taxon>
    </lineage>
</organism>
<proteinExistence type="predicted"/>
<dbReference type="EMBL" id="OZ034824">
    <property type="protein sequence ID" value="CAL1673262.1"/>
    <property type="molecule type" value="Genomic_DNA"/>
</dbReference>
<keyword evidence="3" id="KW-1185">Reference proteome</keyword>
<reference evidence="2 3" key="1">
    <citation type="submission" date="2024-04" db="EMBL/GenBank/DDBJ databases">
        <authorList>
            <consortium name="Molecular Ecology Group"/>
        </authorList>
    </citation>
    <scope>NUCLEOTIDE SEQUENCE [LARGE SCALE GENOMIC DNA]</scope>
</reference>
<protein>
    <submittedName>
        <fullName evidence="2">Uncharacterized protein</fullName>
    </submittedName>
</protein>
<feature type="compositionally biased region" description="Low complexity" evidence="1">
    <location>
        <begin position="15"/>
        <end position="28"/>
    </location>
</feature>
<evidence type="ECO:0000313" key="2">
    <source>
        <dbReference type="EMBL" id="CAL1673262.1"/>
    </source>
</evidence>
<sequence>MPRNAVVGADVGKISSSESSTDCSSPASVGAAARTKASHVRARGDSVRKTADGSSSLKAFAMWTPS</sequence>